<accession>D5Q3B3</accession>
<name>D5Q3B3_CLODI</name>
<dbReference type="EMBL" id="ADNX01000036">
    <property type="protein sequence ID" value="EFH07494.1"/>
    <property type="molecule type" value="Genomic_DNA"/>
</dbReference>
<proteinExistence type="predicted"/>
<dbReference type="HOGENOM" id="CLU_873924_0_0_9"/>
<dbReference type="PANTHER" id="PTHR34819">
    <property type="entry name" value="LARGE CYSTEINE-RICH PERIPLASMIC PROTEIN OMCB"/>
    <property type="match status" value="1"/>
</dbReference>
<protein>
    <submittedName>
        <fullName evidence="1">Conserved repeat protein</fullName>
    </submittedName>
</protein>
<organism evidence="1 2">
    <name type="scientific">Clostridioides difficile NAP08</name>
    <dbReference type="NCBI Taxonomy" id="525259"/>
    <lineage>
        <taxon>Bacteria</taxon>
        <taxon>Bacillati</taxon>
        <taxon>Bacillota</taxon>
        <taxon>Clostridia</taxon>
        <taxon>Peptostreptococcales</taxon>
        <taxon>Peptostreptococcaceae</taxon>
        <taxon>Clostridioides</taxon>
    </lineage>
</organism>
<dbReference type="InterPro" id="IPR051172">
    <property type="entry name" value="Chlamydia_OmcB"/>
</dbReference>
<evidence type="ECO:0000313" key="1">
    <source>
        <dbReference type="EMBL" id="EFH07494.1"/>
    </source>
</evidence>
<dbReference type="InterPro" id="IPR047589">
    <property type="entry name" value="DUF11_rpt"/>
</dbReference>
<evidence type="ECO:0000313" key="2">
    <source>
        <dbReference type="Proteomes" id="UP000003227"/>
    </source>
</evidence>
<dbReference type="NCBIfam" id="TIGR01451">
    <property type="entry name" value="B_ant_repeat"/>
    <property type="match status" value="1"/>
</dbReference>
<reference evidence="1 2" key="1">
    <citation type="submission" date="2010-05" db="EMBL/GenBank/DDBJ databases">
        <authorList>
            <person name="Qin X."/>
            <person name="Bachman B."/>
            <person name="Battles P."/>
            <person name="Bell A."/>
            <person name="Bess C."/>
            <person name="Bickham C."/>
            <person name="Chaboub L."/>
            <person name="Chen D."/>
            <person name="Coyle M."/>
            <person name="Deiros D.R."/>
            <person name="Dinh H."/>
            <person name="Forbes L."/>
            <person name="Fowler G."/>
            <person name="Francisco L."/>
            <person name="Fu Q."/>
            <person name="Gubbala S."/>
            <person name="Hale W."/>
            <person name="Han Y."/>
            <person name="Hemphill L."/>
            <person name="Highlander S.K."/>
            <person name="Hirani K."/>
            <person name="Hogues M."/>
            <person name="Jackson L."/>
            <person name="Jakkamsetti A."/>
            <person name="Javaid M."/>
            <person name="Jiang H."/>
            <person name="Korchina V."/>
            <person name="Kovar C."/>
            <person name="Lara F."/>
            <person name="Lee S."/>
            <person name="Mata R."/>
            <person name="Mathew T."/>
            <person name="Moen C."/>
            <person name="Morales K."/>
            <person name="Munidasa M."/>
            <person name="Nazareth L."/>
            <person name="Ngo R."/>
            <person name="Nguyen L."/>
            <person name="Okwuonu G."/>
            <person name="Ongeri F."/>
            <person name="Patil S."/>
            <person name="Petrosino J."/>
            <person name="Pham C."/>
            <person name="Pham P."/>
            <person name="Pu L.-L."/>
            <person name="Puazo M."/>
            <person name="Raj R."/>
            <person name="Reid J."/>
            <person name="Rouhana J."/>
            <person name="Saada N."/>
            <person name="Shang Y."/>
            <person name="Simmons D."/>
            <person name="Thornton R."/>
            <person name="Warren J."/>
            <person name="Weissenberger G."/>
            <person name="Zhang J."/>
            <person name="Zhang L."/>
            <person name="Zhou C."/>
            <person name="Zhu D."/>
            <person name="Muzny D."/>
            <person name="Worley K."/>
            <person name="Gibbs R."/>
        </authorList>
    </citation>
    <scope>NUCLEOTIDE SEQUENCE [LARGE SCALE GENOMIC DNA]</scope>
    <source>
        <strain evidence="1 2">NAP08</strain>
    </source>
</reference>
<gene>
    <name evidence="1" type="ORF">HMPREF0220_1395</name>
</gene>
<sequence length="318" mass="36390">MDAMRITKTTFNDVFSNDTNGSILKVEKYVDKKCASVFDILTYTIIVTNVSRYKTGNIFFKDYISKYIEFVNNTVKVNGIIKRGLDPQQGFYIGRIDASCKKIISFKSVVLPNSAHRIIKNSANIYYYYKCNIDKFPTRISIESNRVYTNINKIVFKQLNISNTLKAPKNLKDILKVNANSKILDVKPIKNPTNKGNNLKSCNLIVFGSVDVEVDYSCKNRSKFKTVNKSSDIQKDKHYSNDIQNNNKTISDCKRQISIGNNKVKKITKTFGFSCFICSPVGIVYEDMKNINIKIEHTSINELNPDELFINTSLLLYY</sequence>
<dbReference type="PANTHER" id="PTHR34819:SF3">
    <property type="entry name" value="CELL SURFACE PROTEIN"/>
    <property type="match status" value="1"/>
</dbReference>
<comment type="caution">
    <text evidence="1">The sequence shown here is derived from an EMBL/GenBank/DDBJ whole genome shotgun (WGS) entry which is preliminary data.</text>
</comment>
<dbReference type="AlphaFoldDB" id="D5Q3B3"/>
<dbReference type="Proteomes" id="UP000003227">
    <property type="component" value="Unassembled WGS sequence"/>
</dbReference>